<dbReference type="HOGENOM" id="CLU_2787758_0_0_0"/>
<protein>
    <recommendedName>
        <fullName evidence="5">Secreted protein</fullName>
    </recommendedName>
</protein>
<dbReference type="AlphaFoldDB" id="A0A068NQA0"/>
<dbReference type="STRING" id="661478.OP10G_0426"/>
<sequence>MSATFAPTAATSHPIPLVACVLVLALAPHPALEEVPATAYEPGIVGTDSGPPSRIAQADHSGRAPPTR</sequence>
<feature type="region of interest" description="Disordered" evidence="1">
    <location>
        <begin position="41"/>
        <end position="68"/>
    </location>
</feature>
<dbReference type="EMBL" id="CP007139">
    <property type="protein sequence ID" value="AIE83794.1"/>
    <property type="molecule type" value="Genomic_DNA"/>
</dbReference>
<organism evidence="3 4">
    <name type="scientific">Fimbriimonas ginsengisoli Gsoil 348</name>
    <dbReference type="NCBI Taxonomy" id="661478"/>
    <lineage>
        <taxon>Bacteria</taxon>
        <taxon>Bacillati</taxon>
        <taxon>Armatimonadota</taxon>
        <taxon>Fimbriimonadia</taxon>
        <taxon>Fimbriimonadales</taxon>
        <taxon>Fimbriimonadaceae</taxon>
        <taxon>Fimbriimonas</taxon>
    </lineage>
</organism>
<evidence type="ECO:0008006" key="5">
    <source>
        <dbReference type="Google" id="ProtNLM"/>
    </source>
</evidence>
<evidence type="ECO:0000256" key="2">
    <source>
        <dbReference type="SAM" id="SignalP"/>
    </source>
</evidence>
<keyword evidence="2" id="KW-0732">Signal</keyword>
<dbReference type="Proteomes" id="UP000027982">
    <property type="component" value="Chromosome"/>
</dbReference>
<gene>
    <name evidence="3" type="ORF">OP10G_0426</name>
</gene>
<evidence type="ECO:0000313" key="3">
    <source>
        <dbReference type="EMBL" id="AIE83794.1"/>
    </source>
</evidence>
<accession>A0A068NQA0</accession>
<reference evidence="3 4" key="1">
    <citation type="journal article" date="2014" name="PLoS ONE">
        <title>The first complete genome sequence of the class fimbriimonadia in the phylum armatimonadetes.</title>
        <authorList>
            <person name="Hu Z.Y."/>
            <person name="Wang Y.Z."/>
            <person name="Im W.T."/>
            <person name="Wang S.Y."/>
            <person name="Zhao G.P."/>
            <person name="Zheng H.J."/>
            <person name="Quan Z.X."/>
        </authorList>
    </citation>
    <scope>NUCLEOTIDE SEQUENCE [LARGE SCALE GENOMIC DNA]</scope>
    <source>
        <strain evidence="3">Gsoil 348</strain>
    </source>
</reference>
<keyword evidence="4" id="KW-1185">Reference proteome</keyword>
<proteinExistence type="predicted"/>
<feature type="signal peptide" evidence="2">
    <location>
        <begin position="1"/>
        <end position="33"/>
    </location>
</feature>
<name>A0A068NQA0_FIMGI</name>
<evidence type="ECO:0000313" key="4">
    <source>
        <dbReference type="Proteomes" id="UP000027982"/>
    </source>
</evidence>
<dbReference type="KEGG" id="fgi:OP10G_0426"/>
<evidence type="ECO:0000256" key="1">
    <source>
        <dbReference type="SAM" id="MobiDB-lite"/>
    </source>
</evidence>
<feature type="chain" id="PRO_5001651902" description="Secreted protein" evidence="2">
    <location>
        <begin position="34"/>
        <end position="68"/>
    </location>
</feature>